<proteinExistence type="predicted"/>
<reference evidence="1" key="2">
    <citation type="journal article" date="2015" name="Fish Shellfish Immunol.">
        <title>Early steps in the European eel (Anguilla anguilla)-Vibrio vulnificus interaction in the gills: Role of the RtxA13 toxin.</title>
        <authorList>
            <person name="Callol A."/>
            <person name="Pajuelo D."/>
            <person name="Ebbesson L."/>
            <person name="Teles M."/>
            <person name="MacKenzie S."/>
            <person name="Amaro C."/>
        </authorList>
    </citation>
    <scope>NUCLEOTIDE SEQUENCE</scope>
</reference>
<protein>
    <submittedName>
        <fullName evidence="1">Uncharacterized protein</fullName>
    </submittedName>
</protein>
<organism evidence="1">
    <name type="scientific">Anguilla anguilla</name>
    <name type="common">European freshwater eel</name>
    <name type="synonym">Muraena anguilla</name>
    <dbReference type="NCBI Taxonomy" id="7936"/>
    <lineage>
        <taxon>Eukaryota</taxon>
        <taxon>Metazoa</taxon>
        <taxon>Chordata</taxon>
        <taxon>Craniata</taxon>
        <taxon>Vertebrata</taxon>
        <taxon>Euteleostomi</taxon>
        <taxon>Actinopterygii</taxon>
        <taxon>Neopterygii</taxon>
        <taxon>Teleostei</taxon>
        <taxon>Anguilliformes</taxon>
        <taxon>Anguillidae</taxon>
        <taxon>Anguilla</taxon>
    </lineage>
</organism>
<name>A0A0E9U402_ANGAN</name>
<reference evidence="1" key="1">
    <citation type="submission" date="2014-11" db="EMBL/GenBank/DDBJ databases">
        <authorList>
            <person name="Amaro Gonzalez C."/>
        </authorList>
    </citation>
    <scope>NUCLEOTIDE SEQUENCE</scope>
</reference>
<evidence type="ECO:0000313" key="1">
    <source>
        <dbReference type="EMBL" id="JAH60472.1"/>
    </source>
</evidence>
<accession>A0A0E9U402</accession>
<dbReference type="EMBL" id="GBXM01048105">
    <property type="protein sequence ID" value="JAH60472.1"/>
    <property type="molecule type" value="Transcribed_RNA"/>
</dbReference>
<dbReference type="AlphaFoldDB" id="A0A0E9U402"/>
<sequence length="24" mass="3097">MKKSRQSFRTSYGDIIYCWLYRFF</sequence>